<dbReference type="SUPFAM" id="SSF56935">
    <property type="entry name" value="Porins"/>
    <property type="match status" value="1"/>
</dbReference>
<dbReference type="PANTHER" id="PTHR40980:SF4">
    <property type="entry name" value="TONB-DEPENDENT RECEPTOR-LIKE BETA-BARREL DOMAIN-CONTAINING PROTEIN"/>
    <property type="match status" value="1"/>
</dbReference>
<accession>A0ABY4D1U3</accession>
<keyword evidence="6" id="KW-0675">Receptor</keyword>
<evidence type="ECO:0000259" key="4">
    <source>
        <dbReference type="Pfam" id="PF07715"/>
    </source>
</evidence>
<feature type="domain" description="Outer membrane protein beta-barrel" evidence="5">
    <location>
        <begin position="424"/>
        <end position="816"/>
    </location>
</feature>
<keyword evidence="3" id="KW-0998">Cell outer membrane</keyword>
<organism evidence="6 7">
    <name type="scientific">Hymenobacter tibetensis</name>
    <dbReference type="NCBI Taxonomy" id="497967"/>
    <lineage>
        <taxon>Bacteria</taxon>
        <taxon>Pseudomonadati</taxon>
        <taxon>Bacteroidota</taxon>
        <taxon>Cytophagia</taxon>
        <taxon>Cytophagales</taxon>
        <taxon>Hymenobacteraceae</taxon>
        <taxon>Hymenobacter</taxon>
    </lineage>
</organism>
<dbReference type="Pfam" id="PF07715">
    <property type="entry name" value="Plug"/>
    <property type="match status" value="1"/>
</dbReference>
<comment type="subcellular location">
    <subcellularLocation>
        <location evidence="1">Cell outer membrane</location>
    </subcellularLocation>
</comment>
<dbReference type="Pfam" id="PF13620">
    <property type="entry name" value="CarboxypepD_reg"/>
    <property type="match status" value="1"/>
</dbReference>
<evidence type="ECO:0000256" key="2">
    <source>
        <dbReference type="ARBA" id="ARBA00023136"/>
    </source>
</evidence>
<dbReference type="InterPro" id="IPR041700">
    <property type="entry name" value="OMP_b-brl_3"/>
</dbReference>
<dbReference type="InterPro" id="IPR036942">
    <property type="entry name" value="Beta-barrel_TonB_sf"/>
</dbReference>
<gene>
    <name evidence="6" type="ORF">MTX78_06665</name>
</gene>
<keyword evidence="2" id="KW-0472">Membrane</keyword>
<dbReference type="InterPro" id="IPR012910">
    <property type="entry name" value="Plug_dom"/>
</dbReference>
<evidence type="ECO:0000313" key="7">
    <source>
        <dbReference type="Proteomes" id="UP000831113"/>
    </source>
</evidence>
<protein>
    <submittedName>
        <fullName evidence="6">TonB-dependent receptor</fullName>
    </submittedName>
</protein>
<evidence type="ECO:0000259" key="5">
    <source>
        <dbReference type="Pfam" id="PF14905"/>
    </source>
</evidence>
<proteinExistence type="predicted"/>
<dbReference type="Pfam" id="PF14905">
    <property type="entry name" value="OMP_b-brl_3"/>
    <property type="match status" value="1"/>
</dbReference>
<dbReference type="EMBL" id="CP094669">
    <property type="protein sequence ID" value="UOG76276.1"/>
    <property type="molecule type" value="Genomic_DNA"/>
</dbReference>
<evidence type="ECO:0000256" key="3">
    <source>
        <dbReference type="ARBA" id="ARBA00023237"/>
    </source>
</evidence>
<keyword evidence="7" id="KW-1185">Reference proteome</keyword>
<dbReference type="Gene3D" id="2.60.40.1120">
    <property type="entry name" value="Carboxypeptidase-like, regulatory domain"/>
    <property type="match status" value="1"/>
</dbReference>
<evidence type="ECO:0000256" key="1">
    <source>
        <dbReference type="ARBA" id="ARBA00004442"/>
    </source>
</evidence>
<dbReference type="Gene3D" id="2.170.130.10">
    <property type="entry name" value="TonB-dependent receptor, plug domain"/>
    <property type="match status" value="1"/>
</dbReference>
<evidence type="ECO:0000313" key="6">
    <source>
        <dbReference type="EMBL" id="UOG76276.1"/>
    </source>
</evidence>
<reference evidence="6 7" key="1">
    <citation type="submission" date="2022-03" db="EMBL/GenBank/DDBJ databases">
        <title>Hymenobactersp. isolated from the air.</title>
        <authorList>
            <person name="Won M."/>
            <person name="Kwon S.-W."/>
        </authorList>
    </citation>
    <scope>NUCLEOTIDE SEQUENCE [LARGE SCALE GENOMIC DNA]</scope>
    <source>
        <strain evidence="6 7">KACC 21982</strain>
    </source>
</reference>
<sequence>MDLHSAVLFRFPTPTFSALNGTISTRFLSLLTGLWVVALAWLTAPALAQSATTITGTIRTAAGAPIDYATVTLHRATDSTVVKTEFTDASGAFRFERPTEGRYRVSAVQMGFVRHWSEPFALASGGVALPGIVLQSSGATALKEVQVIGQKPLFERLADRTVVNVEGSTLAAGNTTLDVLSRAPGVTVDGNDNLALRGRQGLLVLIDGKRQPMTGSELADYLRSLPADQLKSIELITNPPAKYDAQGGAGIIAINLKKDQRQGTNGTVNASYGRTEYNKFTSGFSGNHRTKNLNIFASANYTRRRGFGIRNTYRYFYDSLNEASVLRGTSDQRNRIESSDHYLIYKLGADWNLSKNTVLGATLNGFAVPRPLPNGKGINTSTFYDAAGQVQDYYTALSTTQGNNPNIGGSLNFKHTFGSAAAGNAELTADVDYASYVTHRLQRQTTFFELSGRPSATLTGDQTGELTIQAAKADYTHPLTSQTRLETGIKASKVHSTNDVLFENTVNDITTVDLGRTNQFEYDELITAAYANLTHTINKLSVQAGLRGEQTSMKGQQQVADDNFRRDYYQLFPSAGLKYTLSEQHELSTSLSRRINRPSYRQLNPFRFVIDPTTSGKGNPTLRPETSYNVELSHTFKQKFTTGLSYSVTQDPITDVAQPESDSTTVSQYVNLDRQQYVALTLTAPLSPTKWWNIYNNAVFFYIHYQGSLAGTSLNRGQSAFNISSNSTFTMGNGWSAELNANYNSRQRVGFFIFQPFGQVGVGVQKAVWDKKGTIKLAATDILYTTPLRATSRYNNYQENLFLRRDSRAVTLSLSWKLGNDKATSTTRRTGAEDERRRAQ</sequence>
<dbReference type="SUPFAM" id="SSF49452">
    <property type="entry name" value="Starch-binding domain-like"/>
    <property type="match status" value="1"/>
</dbReference>
<name>A0ABY4D1U3_9BACT</name>
<dbReference type="Gene3D" id="2.40.170.20">
    <property type="entry name" value="TonB-dependent receptor, beta-barrel domain"/>
    <property type="match status" value="1"/>
</dbReference>
<dbReference type="PANTHER" id="PTHR40980">
    <property type="entry name" value="PLUG DOMAIN-CONTAINING PROTEIN"/>
    <property type="match status" value="1"/>
</dbReference>
<dbReference type="InterPro" id="IPR037066">
    <property type="entry name" value="Plug_dom_sf"/>
</dbReference>
<dbReference type="RefSeq" id="WP_243801045.1">
    <property type="nucleotide sequence ID" value="NZ_CP094669.1"/>
</dbReference>
<dbReference type="InterPro" id="IPR013784">
    <property type="entry name" value="Carb-bd-like_fold"/>
</dbReference>
<dbReference type="Proteomes" id="UP000831113">
    <property type="component" value="Chromosome"/>
</dbReference>
<feature type="domain" description="TonB-dependent receptor plug" evidence="4">
    <location>
        <begin position="160"/>
        <end position="250"/>
    </location>
</feature>